<feature type="domain" description="Major facilitator superfamily (MFS) profile" evidence="5">
    <location>
        <begin position="273"/>
        <end position="472"/>
    </location>
</feature>
<dbReference type="EMBL" id="JAQQWM010000003">
    <property type="protein sequence ID" value="KAK8072137.1"/>
    <property type="molecule type" value="Genomic_DNA"/>
</dbReference>
<evidence type="ECO:0000256" key="1">
    <source>
        <dbReference type="ARBA" id="ARBA00004141"/>
    </source>
</evidence>
<evidence type="ECO:0000313" key="6">
    <source>
        <dbReference type="EMBL" id="KAK8072137.1"/>
    </source>
</evidence>
<dbReference type="InterPro" id="IPR020846">
    <property type="entry name" value="MFS_dom"/>
</dbReference>
<keyword evidence="4" id="KW-1133">Transmembrane helix</keyword>
<dbReference type="InterPro" id="IPR036259">
    <property type="entry name" value="MFS_trans_sf"/>
</dbReference>
<comment type="caution">
    <text evidence="6">The sequence shown here is derived from an EMBL/GenBank/DDBJ whole genome shotgun (WGS) entry which is preliminary data.</text>
</comment>
<evidence type="ECO:0000256" key="3">
    <source>
        <dbReference type="SAM" id="MobiDB-lite"/>
    </source>
</evidence>
<feature type="transmembrane region" description="Helical" evidence="4">
    <location>
        <begin position="169"/>
        <end position="186"/>
    </location>
</feature>
<evidence type="ECO:0000313" key="7">
    <source>
        <dbReference type="Proteomes" id="UP001446871"/>
    </source>
</evidence>
<protein>
    <submittedName>
        <fullName evidence="6">Monocarboxylate transporter 2</fullName>
    </submittedName>
</protein>
<dbReference type="PROSITE" id="PS50850">
    <property type="entry name" value="MFS"/>
    <property type="match status" value="1"/>
</dbReference>
<evidence type="ECO:0000259" key="5">
    <source>
        <dbReference type="PROSITE" id="PS50850"/>
    </source>
</evidence>
<dbReference type="InterPro" id="IPR050327">
    <property type="entry name" value="Proton-linked_MCT"/>
</dbReference>
<feature type="region of interest" description="Disordered" evidence="3">
    <location>
        <begin position="1"/>
        <end position="51"/>
    </location>
</feature>
<keyword evidence="7" id="KW-1185">Reference proteome</keyword>
<dbReference type="PANTHER" id="PTHR11360:SF156">
    <property type="entry name" value="MONOCARBOXYLATE TRANSPORTER, PUTATIVE (AFU_ORTHOLOGUE AFUA_4G14260)-RELATED"/>
    <property type="match status" value="1"/>
</dbReference>
<dbReference type="Proteomes" id="UP001446871">
    <property type="component" value="Unassembled WGS sequence"/>
</dbReference>
<feature type="transmembrane region" description="Helical" evidence="4">
    <location>
        <begin position="142"/>
        <end position="163"/>
    </location>
</feature>
<dbReference type="Gene3D" id="1.20.1250.20">
    <property type="entry name" value="MFS general substrate transporter like domains"/>
    <property type="match status" value="2"/>
</dbReference>
<feature type="transmembrane region" description="Helical" evidence="4">
    <location>
        <begin position="198"/>
        <end position="216"/>
    </location>
</feature>
<comment type="similarity">
    <text evidence="2">Belongs to the major facilitator superfamily. Monocarboxylate porter (TC 2.A.1.13) family.</text>
</comment>
<comment type="subcellular location">
    <subcellularLocation>
        <location evidence="1">Membrane</location>
        <topology evidence="1">Multi-pass membrane protein</topology>
    </subcellularLocation>
</comment>
<feature type="compositionally biased region" description="Polar residues" evidence="3">
    <location>
        <begin position="11"/>
        <end position="20"/>
    </location>
</feature>
<feature type="transmembrane region" description="Helical" evidence="4">
    <location>
        <begin position="441"/>
        <end position="461"/>
    </location>
</feature>
<feature type="transmembrane region" description="Helical" evidence="4">
    <location>
        <begin position="361"/>
        <end position="386"/>
    </location>
</feature>
<dbReference type="SUPFAM" id="SSF103473">
    <property type="entry name" value="MFS general substrate transporter"/>
    <property type="match status" value="1"/>
</dbReference>
<keyword evidence="4" id="KW-0812">Transmembrane</keyword>
<name>A0ABR1VLN7_9PEZI</name>
<sequence>MAEAAALFIPTSGNPGSTMELQALERPGSNHQPGLIDSPPSPRPAEPGEEEIEAAQLPPADRGRPAFLVLVGCVLVQAPVWGYSQAYGIFQEYYTSTQTVTGSPSTIASIGTSQTGIMYLMMPLAFTVLIKYPRLRRWCGPLGLAVTTSSLVASAYATTVGQLIATQGVLYAIGCGLLFIPTSLYLDEWFIERKGMAYGVMWAGKSAVGVVMPFMMNAFLQRYGMRTTLLIWAVVSAVLTIPLLVLLKPRIPLRANATTAQRPLSFAFSKSSYFWMLQIGNTLQSLGYLMPQTYIASYAQSLGLPDITGPILLALFQVASVPGSLVFGPLGDRLPVTTVILVSSLGSALAVFLLWGISQKFAVLVVFCLVYGFFAGGFSSTWSGILQEMKRRDTSLDTGLIFGMLMGGRGVGFVLSGPISGALLSMSHWSAASLSGYATRYGPMIVCTGLTATLGAWGSFWDFGKRRTRVFP</sequence>
<dbReference type="InterPro" id="IPR011701">
    <property type="entry name" value="MFS"/>
</dbReference>
<reference evidence="6 7" key="1">
    <citation type="submission" date="2023-01" db="EMBL/GenBank/DDBJ databases">
        <title>Analysis of 21 Apiospora genomes using comparative genomics revels a genus with tremendous synthesis potential of carbohydrate active enzymes and secondary metabolites.</title>
        <authorList>
            <person name="Sorensen T."/>
        </authorList>
    </citation>
    <scope>NUCLEOTIDE SEQUENCE [LARGE SCALE GENOMIC DNA]</scope>
    <source>
        <strain evidence="6 7">CBS 83171</strain>
    </source>
</reference>
<keyword evidence="4" id="KW-0472">Membrane</keyword>
<evidence type="ECO:0000256" key="4">
    <source>
        <dbReference type="SAM" id="Phobius"/>
    </source>
</evidence>
<organism evidence="6 7">
    <name type="scientific">Apiospora saccharicola</name>
    <dbReference type="NCBI Taxonomy" id="335842"/>
    <lineage>
        <taxon>Eukaryota</taxon>
        <taxon>Fungi</taxon>
        <taxon>Dikarya</taxon>
        <taxon>Ascomycota</taxon>
        <taxon>Pezizomycotina</taxon>
        <taxon>Sordariomycetes</taxon>
        <taxon>Xylariomycetidae</taxon>
        <taxon>Amphisphaeriales</taxon>
        <taxon>Apiosporaceae</taxon>
        <taxon>Apiospora</taxon>
    </lineage>
</organism>
<gene>
    <name evidence="6" type="ORF">PG996_005485</name>
</gene>
<feature type="transmembrane region" description="Helical" evidence="4">
    <location>
        <begin position="228"/>
        <end position="247"/>
    </location>
</feature>
<proteinExistence type="inferred from homology"/>
<accession>A0ABR1VLN7</accession>
<feature type="transmembrane region" description="Helical" evidence="4">
    <location>
        <begin position="334"/>
        <end position="355"/>
    </location>
</feature>
<evidence type="ECO:0000256" key="2">
    <source>
        <dbReference type="ARBA" id="ARBA00006727"/>
    </source>
</evidence>
<feature type="transmembrane region" description="Helical" evidence="4">
    <location>
        <begin position="66"/>
        <end position="87"/>
    </location>
</feature>
<feature type="transmembrane region" description="Helical" evidence="4">
    <location>
        <begin position="107"/>
        <end position="130"/>
    </location>
</feature>
<dbReference type="PANTHER" id="PTHR11360">
    <property type="entry name" value="MONOCARBOXYLATE TRANSPORTER"/>
    <property type="match status" value="1"/>
</dbReference>
<feature type="transmembrane region" description="Helical" evidence="4">
    <location>
        <begin position="398"/>
        <end position="421"/>
    </location>
</feature>
<dbReference type="Pfam" id="PF07690">
    <property type="entry name" value="MFS_1"/>
    <property type="match status" value="1"/>
</dbReference>